<evidence type="ECO:0000256" key="9">
    <source>
        <dbReference type="ARBA" id="ARBA00023002"/>
    </source>
</evidence>
<dbReference type="AlphaFoldDB" id="A0A8H6X2E3"/>
<keyword evidence="16" id="KW-1185">Reference proteome</keyword>
<keyword evidence="5 13" id="KW-0349">Heme</keyword>
<evidence type="ECO:0000256" key="4">
    <source>
        <dbReference type="ARBA" id="ARBA00010617"/>
    </source>
</evidence>
<evidence type="ECO:0000256" key="8">
    <source>
        <dbReference type="ARBA" id="ARBA00022989"/>
    </source>
</evidence>
<keyword evidence="9" id="KW-0560">Oxidoreductase</keyword>
<dbReference type="GO" id="GO:0005506">
    <property type="term" value="F:iron ion binding"/>
    <property type="evidence" value="ECO:0007669"/>
    <property type="project" value="InterPro"/>
</dbReference>
<dbReference type="PANTHER" id="PTHR24305">
    <property type="entry name" value="CYTOCHROME P450"/>
    <property type="match status" value="1"/>
</dbReference>
<evidence type="ECO:0000256" key="1">
    <source>
        <dbReference type="ARBA" id="ARBA00001971"/>
    </source>
</evidence>
<comment type="cofactor">
    <cofactor evidence="1 13">
        <name>heme</name>
        <dbReference type="ChEBI" id="CHEBI:30413"/>
    </cofactor>
</comment>
<evidence type="ECO:0000256" key="5">
    <source>
        <dbReference type="ARBA" id="ARBA00022617"/>
    </source>
</evidence>
<evidence type="ECO:0000256" key="11">
    <source>
        <dbReference type="ARBA" id="ARBA00023033"/>
    </source>
</evidence>
<dbReference type="EMBL" id="JACAZI010000030">
    <property type="protein sequence ID" value="KAF7333150.1"/>
    <property type="molecule type" value="Genomic_DNA"/>
</dbReference>
<comment type="caution">
    <text evidence="15">The sequence shown here is derived from an EMBL/GenBank/DDBJ whole genome shotgun (WGS) entry which is preliminary data.</text>
</comment>
<evidence type="ECO:0000313" key="16">
    <source>
        <dbReference type="Proteomes" id="UP000620124"/>
    </source>
</evidence>
<dbReference type="Proteomes" id="UP000620124">
    <property type="component" value="Unassembled WGS sequence"/>
</dbReference>
<comment type="similarity">
    <text evidence="4">Belongs to the cytochrome P450 family.</text>
</comment>
<dbReference type="GO" id="GO:0004497">
    <property type="term" value="F:monooxygenase activity"/>
    <property type="evidence" value="ECO:0007669"/>
    <property type="project" value="UniProtKB-KW"/>
</dbReference>
<evidence type="ECO:0000256" key="12">
    <source>
        <dbReference type="ARBA" id="ARBA00023136"/>
    </source>
</evidence>
<dbReference type="GO" id="GO:0016020">
    <property type="term" value="C:membrane"/>
    <property type="evidence" value="ECO:0007669"/>
    <property type="project" value="UniProtKB-SubCell"/>
</dbReference>
<evidence type="ECO:0000256" key="7">
    <source>
        <dbReference type="ARBA" id="ARBA00022723"/>
    </source>
</evidence>
<dbReference type="Gene3D" id="1.10.630.10">
    <property type="entry name" value="Cytochrome P450"/>
    <property type="match status" value="1"/>
</dbReference>
<dbReference type="Pfam" id="PF00067">
    <property type="entry name" value="p450"/>
    <property type="match status" value="2"/>
</dbReference>
<dbReference type="InterPro" id="IPR050121">
    <property type="entry name" value="Cytochrome_P450_monoxygenase"/>
</dbReference>
<comment type="pathway">
    <text evidence="3">Secondary metabolite biosynthesis; terpenoid biosynthesis.</text>
</comment>
<dbReference type="PANTHER" id="PTHR24305:SF166">
    <property type="entry name" value="CYTOCHROME P450 12A4, MITOCHONDRIAL-RELATED"/>
    <property type="match status" value="1"/>
</dbReference>
<dbReference type="OrthoDB" id="1470350at2759"/>
<dbReference type="PRINTS" id="PR00385">
    <property type="entry name" value="P450"/>
</dbReference>
<proteinExistence type="inferred from homology"/>
<organism evidence="15 16">
    <name type="scientific">Mycena venus</name>
    <dbReference type="NCBI Taxonomy" id="2733690"/>
    <lineage>
        <taxon>Eukaryota</taxon>
        <taxon>Fungi</taxon>
        <taxon>Dikarya</taxon>
        <taxon>Basidiomycota</taxon>
        <taxon>Agaricomycotina</taxon>
        <taxon>Agaricomycetes</taxon>
        <taxon>Agaricomycetidae</taxon>
        <taxon>Agaricales</taxon>
        <taxon>Marasmiineae</taxon>
        <taxon>Mycenaceae</taxon>
        <taxon>Mycena</taxon>
    </lineage>
</organism>
<name>A0A8H6X2E3_9AGAR</name>
<gene>
    <name evidence="15" type="ORF">MVEN_02380700</name>
</gene>
<keyword evidence="11" id="KW-0503">Monooxygenase</keyword>
<evidence type="ECO:0000256" key="14">
    <source>
        <dbReference type="SAM" id="Phobius"/>
    </source>
</evidence>
<dbReference type="GO" id="GO:0016705">
    <property type="term" value="F:oxidoreductase activity, acting on paired donors, with incorporation or reduction of molecular oxygen"/>
    <property type="evidence" value="ECO:0007669"/>
    <property type="project" value="InterPro"/>
</dbReference>
<evidence type="ECO:0000256" key="3">
    <source>
        <dbReference type="ARBA" id="ARBA00004721"/>
    </source>
</evidence>
<keyword evidence="6 14" id="KW-0812">Transmembrane</keyword>
<protein>
    <submittedName>
        <fullName evidence="15">Cytochrome P450</fullName>
    </submittedName>
</protein>
<comment type="subcellular location">
    <subcellularLocation>
        <location evidence="2">Membrane</location>
    </subcellularLocation>
</comment>
<dbReference type="InterPro" id="IPR036396">
    <property type="entry name" value="Cyt_P450_sf"/>
</dbReference>
<keyword evidence="12 14" id="KW-0472">Membrane</keyword>
<sequence>MRRRRDGSQEGIGQGNNQGCDGTSGADFIVSIQLFIDQYGFVALAVYAAWSIFRRFSTVRGSRLQNIPGPSSHSILTGNLSAFFDPDDWEFRKGLSERYGQVVKISGLLGTPQLFVFDPVALHSIFLQDADAYQVPQARDGLISPFLVNGPRTLDFNNILNQTSLEMIGRAGLGCSFHPMIPGQAPQNEYATTIKELLPTIFKLGPLIPFTFLIPWKTLRRTRDLVSDMHRTTMELILSKKEAVAHGVLDITDGSKDIMSLLLKGNRIADREMSLTDEELVAQTGMIIQAGTDTTSSVLIRMFHLLCLYPSLQEALRAEILESPEDMNYEQLGSLPNLDAFVKETLRLYPPLQVTYRETLKDTILPAPIFALLSRLRIKTNTYGAMMLSNSNPSVGTRVKLALRPKKICGIYSNMMTFLAGQRSCIGFQFALLEMKMVLSVFLRHFRFSLPDKLVQWKVGLITVPIVDGETQLPLTVELLKD</sequence>
<keyword evidence="8 14" id="KW-1133">Transmembrane helix</keyword>
<accession>A0A8H6X2E3</accession>
<keyword evidence="10 13" id="KW-0408">Iron</keyword>
<feature type="binding site" description="axial binding residue" evidence="13">
    <location>
        <position position="425"/>
    </location>
    <ligand>
        <name>heme</name>
        <dbReference type="ChEBI" id="CHEBI:30413"/>
    </ligand>
    <ligandPart>
        <name>Fe</name>
        <dbReference type="ChEBI" id="CHEBI:18248"/>
    </ligandPart>
</feature>
<evidence type="ECO:0000256" key="2">
    <source>
        <dbReference type="ARBA" id="ARBA00004370"/>
    </source>
</evidence>
<reference evidence="15" key="1">
    <citation type="submission" date="2020-05" db="EMBL/GenBank/DDBJ databases">
        <title>Mycena genomes resolve the evolution of fungal bioluminescence.</title>
        <authorList>
            <person name="Tsai I.J."/>
        </authorList>
    </citation>
    <scope>NUCLEOTIDE SEQUENCE</scope>
    <source>
        <strain evidence="15">CCC161011</strain>
    </source>
</reference>
<evidence type="ECO:0000313" key="15">
    <source>
        <dbReference type="EMBL" id="KAF7333150.1"/>
    </source>
</evidence>
<keyword evidence="7 13" id="KW-0479">Metal-binding</keyword>
<feature type="transmembrane region" description="Helical" evidence="14">
    <location>
        <begin position="34"/>
        <end position="53"/>
    </location>
</feature>
<evidence type="ECO:0000256" key="6">
    <source>
        <dbReference type="ARBA" id="ARBA00022692"/>
    </source>
</evidence>
<evidence type="ECO:0000256" key="10">
    <source>
        <dbReference type="ARBA" id="ARBA00023004"/>
    </source>
</evidence>
<dbReference type="SUPFAM" id="SSF48264">
    <property type="entry name" value="Cytochrome P450"/>
    <property type="match status" value="1"/>
</dbReference>
<dbReference type="PRINTS" id="PR00465">
    <property type="entry name" value="EP450IV"/>
</dbReference>
<evidence type="ECO:0000256" key="13">
    <source>
        <dbReference type="PIRSR" id="PIRSR602403-1"/>
    </source>
</evidence>
<dbReference type="InterPro" id="IPR001128">
    <property type="entry name" value="Cyt_P450"/>
</dbReference>
<dbReference type="GO" id="GO:0020037">
    <property type="term" value="F:heme binding"/>
    <property type="evidence" value="ECO:0007669"/>
    <property type="project" value="InterPro"/>
</dbReference>
<dbReference type="InterPro" id="IPR002403">
    <property type="entry name" value="Cyt_P450_E_grp-IV"/>
</dbReference>